<keyword evidence="1" id="KW-0805">Transcription regulation</keyword>
<dbReference type="SMART" id="SM00354">
    <property type="entry name" value="HTH_LACI"/>
    <property type="match status" value="1"/>
</dbReference>
<dbReference type="SUPFAM" id="SSF53822">
    <property type="entry name" value="Periplasmic binding protein-like I"/>
    <property type="match status" value="1"/>
</dbReference>
<dbReference type="PANTHER" id="PTHR30146:SF153">
    <property type="entry name" value="LACTOSE OPERON REPRESSOR"/>
    <property type="match status" value="1"/>
</dbReference>
<protein>
    <submittedName>
        <fullName evidence="5">LacI family DNA-binding transcriptional regulator</fullName>
    </submittedName>
</protein>
<proteinExistence type="predicted"/>
<keyword evidence="2 5" id="KW-0238">DNA-binding</keyword>
<dbReference type="PANTHER" id="PTHR30146">
    <property type="entry name" value="LACI-RELATED TRANSCRIPTIONAL REPRESSOR"/>
    <property type="match status" value="1"/>
</dbReference>
<feature type="domain" description="HTH lacI-type" evidence="4">
    <location>
        <begin position="12"/>
        <end position="67"/>
    </location>
</feature>
<evidence type="ECO:0000313" key="5">
    <source>
        <dbReference type="EMBL" id="GAA1070316.1"/>
    </source>
</evidence>
<dbReference type="Pfam" id="PF13377">
    <property type="entry name" value="Peripla_BP_3"/>
    <property type="match status" value="1"/>
</dbReference>
<evidence type="ECO:0000259" key="4">
    <source>
        <dbReference type="PROSITE" id="PS50932"/>
    </source>
</evidence>
<accession>A0ABP4DT56</accession>
<dbReference type="InterPro" id="IPR010982">
    <property type="entry name" value="Lambda_DNA-bd_dom_sf"/>
</dbReference>
<dbReference type="PRINTS" id="PR00036">
    <property type="entry name" value="HTHLACI"/>
</dbReference>
<evidence type="ECO:0000256" key="1">
    <source>
        <dbReference type="ARBA" id="ARBA00023015"/>
    </source>
</evidence>
<dbReference type="CDD" id="cd06292">
    <property type="entry name" value="PBP1_AglR_RafR-like"/>
    <property type="match status" value="1"/>
</dbReference>
<organism evidence="5 6">
    <name type="scientific">Kitasatospora arboriphila</name>
    <dbReference type="NCBI Taxonomy" id="258052"/>
    <lineage>
        <taxon>Bacteria</taxon>
        <taxon>Bacillati</taxon>
        <taxon>Actinomycetota</taxon>
        <taxon>Actinomycetes</taxon>
        <taxon>Kitasatosporales</taxon>
        <taxon>Streptomycetaceae</taxon>
        <taxon>Kitasatospora</taxon>
    </lineage>
</organism>
<dbReference type="PROSITE" id="PS50932">
    <property type="entry name" value="HTH_LACI_2"/>
    <property type="match status" value="1"/>
</dbReference>
<dbReference type="InterPro" id="IPR028082">
    <property type="entry name" value="Peripla_BP_I"/>
</dbReference>
<evidence type="ECO:0000256" key="3">
    <source>
        <dbReference type="ARBA" id="ARBA00023163"/>
    </source>
</evidence>
<dbReference type="InterPro" id="IPR046335">
    <property type="entry name" value="LacI/GalR-like_sensor"/>
</dbReference>
<sequence length="347" mass="36871">MVAIGSGIVTTARLSDIAAQAGVSEATVSRVLNGKAGVSATTRQTVLAALDVLGYERPTRLRQRSAGLIGLIIPELNNPIFPALAQVIEQVLSRHGYTPVLCTQTPGGSTEDELVELLVERGVSGIVFVSGLHADTTADHERYNKLIGRQVPFVMINGYSERIAAPFISPDDRAAMWMAVQHLVELGHTKIGLAIGQRRFVPVLRKVEGFRAAVQELLGVTEEEADGWIHHTLFSVEGGHAAAGVLLDKGCTAIVCGSDMMALGAIRAARQRGLAVPQDVSVVGFDDSPLIAFTEPPLTTIRQPVEAMAIAAVDALLEEVGGNPAQRAEFMFQPELVMRGSTGASVR</sequence>
<keyword evidence="3" id="KW-0804">Transcription</keyword>
<evidence type="ECO:0000256" key="2">
    <source>
        <dbReference type="ARBA" id="ARBA00023125"/>
    </source>
</evidence>
<dbReference type="EMBL" id="BAAALD010000003">
    <property type="protein sequence ID" value="GAA1070316.1"/>
    <property type="molecule type" value="Genomic_DNA"/>
</dbReference>
<dbReference type="GO" id="GO:0003677">
    <property type="term" value="F:DNA binding"/>
    <property type="evidence" value="ECO:0007669"/>
    <property type="project" value="UniProtKB-KW"/>
</dbReference>
<dbReference type="CDD" id="cd01392">
    <property type="entry name" value="HTH_LacI"/>
    <property type="match status" value="1"/>
</dbReference>
<dbReference type="Gene3D" id="1.10.260.40">
    <property type="entry name" value="lambda repressor-like DNA-binding domains"/>
    <property type="match status" value="1"/>
</dbReference>
<keyword evidence="6" id="KW-1185">Reference proteome</keyword>
<comment type="caution">
    <text evidence="5">The sequence shown here is derived from an EMBL/GenBank/DDBJ whole genome shotgun (WGS) entry which is preliminary data.</text>
</comment>
<dbReference type="SUPFAM" id="SSF47413">
    <property type="entry name" value="lambda repressor-like DNA-binding domains"/>
    <property type="match status" value="1"/>
</dbReference>
<dbReference type="RefSeq" id="WP_344621856.1">
    <property type="nucleotide sequence ID" value="NZ_BAAALD010000003.1"/>
</dbReference>
<evidence type="ECO:0000313" key="6">
    <source>
        <dbReference type="Proteomes" id="UP001499987"/>
    </source>
</evidence>
<gene>
    <name evidence="5" type="ORF">GCM10009663_06010</name>
</gene>
<dbReference type="PROSITE" id="PS00356">
    <property type="entry name" value="HTH_LACI_1"/>
    <property type="match status" value="1"/>
</dbReference>
<dbReference type="InterPro" id="IPR000843">
    <property type="entry name" value="HTH_LacI"/>
</dbReference>
<dbReference type="Proteomes" id="UP001499987">
    <property type="component" value="Unassembled WGS sequence"/>
</dbReference>
<name>A0ABP4DT56_9ACTN</name>
<dbReference type="Pfam" id="PF00356">
    <property type="entry name" value="LacI"/>
    <property type="match status" value="1"/>
</dbReference>
<reference evidence="6" key="1">
    <citation type="journal article" date="2019" name="Int. J. Syst. Evol. Microbiol.">
        <title>The Global Catalogue of Microorganisms (GCM) 10K type strain sequencing project: providing services to taxonomists for standard genome sequencing and annotation.</title>
        <authorList>
            <consortium name="The Broad Institute Genomics Platform"/>
            <consortium name="The Broad Institute Genome Sequencing Center for Infectious Disease"/>
            <person name="Wu L."/>
            <person name="Ma J."/>
        </authorList>
    </citation>
    <scope>NUCLEOTIDE SEQUENCE [LARGE SCALE GENOMIC DNA]</scope>
    <source>
        <strain evidence="6">JCM 13002</strain>
    </source>
</reference>
<dbReference type="Gene3D" id="3.40.50.2300">
    <property type="match status" value="2"/>
</dbReference>